<accession>A0ABV3IR73</accession>
<dbReference type="EMBL" id="JBFASG010000001">
    <property type="protein sequence ID" value="MEV4921622.1"/>
    <property type="molecule type" value="Genomic_DNA"/>
</dbReference>
<keyword evidence="1" id="KW-0255">Endonuclease</keyword>
<comment type="caution">
    <text evidence="1">The sequence shown here is derived from an EMBL/GenBank/DDBJ whole genome shotgun (WGS) entry which is preliminary data.</text>
</comment>
<dbReference type="Pfam" id="PF02945">
    <property type="entry name" value="Endonuclease_7"/>
    <property type="match status" value="1"/>
</dbReference>
<dbReference type="GO" id="GO:0004519">
    <property type="term" value="F:endonuclease activity"/>
    <property type="evidence" value="ECO:0007669"/>
    <property type="project" value="UniProtKB-KW"/>
</dbReference>
<evidence type="ECO:0000313" key="2">
    <source>
        <dbReference type="Proteomes" id="UP001552479"/>
    </source>
</evidence>
<dbReference type="RefSeq" id="WP_366086478.1">
    <property type="nucleotide sequence ID" value="NZ_JBFASG010000001.1"/>
</dbReference>
<keyword evidence="1" id="KW-0378">Hydrolase</keyword>
<dbReference type="InterPro" id="IPR038563">
    <property type="entry name" value="Endonuclease_7_sf"/>
</dbReference>
<dbReference type="InterPro" id="IPR044925">
    <property type="entry name" value="His-Me_finger_sf"/>
</dbReference>
<organism evidence="1 2">
    <name type="scientific">Streptomyces roseoverticillatus</name>
    <dbReference type="NCBI Taxonomy" id="66429"/>
    <lineage>
        <taxon>Bacteria</taxon>
        <taxon>Bacillati</taxon>
        <taxon>Actinomycetota</taxon>
        <taxon>Actinomycetes</taxon>
        <taxon>Kitasatosporales</taxon>
        <taxon>Streptomycetaceae</taxon>
        <taxon>Streptomyces</taxon>
    </lineage>
</organism>
<keyword evidence="2" id="KW-1185">Reference proteome</keyword>
<dbReference type="SUPFAM" id="SSF54060">
    <property type="entry name" value="His-Me finger endonucleases"/>
    <property type="match status" value="1"/>
</dbReference>
<name>A0ABV3IR73_9ACTN</name>
<gene>
    <name evidence="1" type="ORF">AB0L03_02000</name>
</gene>
<dbReference type="InterPro" id="IPR004211">
    <property type="entry name" value="Endonuclease_7"/>
</dbReference>
<proteinExistence type="predicted"/>
<keyword evidence="1" id="KW-0540">Nuclease</keyword>
<protein>
    <submittedName>
        <fullName evidence="1">Endonuclease domain-containing protein</fullName>
    </submittedName>
</protein>
<dbReference type="Proteomes" id="UP001552479">
    <property type="component" value="Unassembled WGS sequence"/>
</dbReference>
<sequence>MAGQVTEICSFQGCGRRFRARSQGVPLCKSHYEQARQGLPLKPIKAKLRAGTYSSCQFNNPPCDRPHSALGYCATHYQQWSDGKPLTPIRGWKSQADWGPTCRYRDCEAEAYSRGLCIVHYGRGISQFARDAIFALQGGRCLCGTPDPGQRGWQLDHAHDCTNEHKPTNYCKECVRGLLCIACNRHAIAWYEGTYMQQQGNTPILVLEEWINRRVQFHGGIDSPDVRVSYVRRVLPSRYDGAS</sequence>
<evidence type="ECO:0000313" key="1">
    <source>
        <dbReference type="EMBL" id="MEV4921622.1"/>
    </source>
</evidence>
<reference evidence="1 2" key="1">
    <citation type="submission" date="2024-06" db="EMBL/GenBank/DDBJ databases">
        <title>The Natural Products Discovery Center: Release of the First 8490 Sequenced Strains for Exploring Actinobacteria Biosynthetic Diversity.</title>
        <authorList>
            <person name="Kalkreuter E."/>
            <person name="Kautsar S.A."/>
            <person name="Yang D."/>
            <person name="Bader C.D."/>
            <person name="Teijaro C.N."/>
            <person name="Fluegel L."/>
            <person name="Davis C.M."/>
            <person name="Simpson J.R."/>
            <person name="Lauterbach L."/>
            <person name="Steele A.D."/>
            <person name="Gui C."/>
            <person name="Meng S."/>
            <person name="Li G."/>
            <person name="Viehrig K."/>
            <person name="Ye F."/>
            <person name="Su P."/>
            <person name="Kiefer A.F."/>
            <person name="Nichols A."/>
            <person name="Cepeda A.J."/>
            <person name="Yan W."/>
            <person name="Fan B."/>
            <person name="Jiang Y."/>
            <person name="Adhikari A."/>
            <person name="Zheng C.-J."/>
            <person name="Schuster L."/>
            <person name="Cowan T.M."/>
            <person name="Smanski M.J."/>
            <person name="Chevrette M.G."/>
            <person name="De Carvalho L.P.S."/>
            <person name="Shen B."/>
        </authorList>
    </citation>
    <scope>NUCLEOTIDE SEQUENCE [LARGE SCALE GENOMIC DNA]</scope>
    <source>
        <strain evidence="1 2">NPDC053791</strain>
    </source>
</reference>
<dbReference type="Gene3D" id="3.40.1800.10">
    <property type="entry name" value="His-Me finger endonucleases"/>
    <property type="match status" value="1"/>
</dbReference>